<name>A0ABP0M465_9DINO</name>
<proteinExistence type="predicted"/>
<protein>
    <submittedName>
        <fullName evidence="2">Peptidase y4nA</fullName>
    </submittedName>
</protein>
<sequence>MESPGKPETRTCPAVPKLVSRRTGSLVTWVVDRGGAPPNSPAPRTRESSPQTPPFKPSFPRLTCLSPSPKNPKSPRHPFCTSPKSDLPKSPPSHRETSRETSPDTRCSLPSSSGEGPTPVWPVFVPWVGVAMDPMVMANAMAHYQLQVCKKAQQLAQARGAPNNETCVVGCCCSRCIGIPAAFRPTSAEAVEASQESIEVDSLSSKKDEKEEDVASTTSMSSDESLDLEVPFPPSWQTHAKKQLTWCTRDFRLRAGLPYNKVNRTIVCSKLHSDTSAIDVQQAFEQRFRAMPDFRHMYFKKGLTSCAVLHVNITGFDTSHPYAFVLVLDETVARTALLFDGMEICGCAVQLRRPHEYCSPPDGDSGATAPVLDVSVLHRIGMLSSKRETHGMPMHDMHDASLPVVERTHLPPRPPPARIPAGIPGPAGATPKFAPKPMMRGLRHLYLGNLPVGHRSLQDVTELVTCLCTELVSYSKDLGPAMVDAAEVQGGWVVEMQSPELALDAQNCLRQTVLADTHLSVYLTFSTR</sequence>
<keyword evidence="3" id="KW-1185">Reference proteome</keyword>
<evidence type="ECO:0000313" key="3">
    <source>
        <dbReference type="Proteomes" id="UP001642464"/>
    </source>
</evidence>
<feature type="compositionally biased region" description="Polar residues" evidence="1">
    <location>
        <begin position="104"/>
        <end position="115"/>
    </location>
</feature>
<organism evidence="2 3">
    <name type="scientific">Durusdinium trenchii</name>
    <dbReference type="NCBI Taxonomy" id="1381693"/>
    <lineage>
        <taxon>Eukaryota</taxon>
        <taxon>Sar</taxon>
        <taxon>Alveolata</taxon>
        <taxon>Dinophyceae</taxon>
        <taxon>Suessiales</taxon>
        <taxon>Symbiodiniaceae</taxon>
        <taxon>Durusdinium</taxon>
    </lineage>
</organism>
<dbReference type="EMBL" id="CAXAMM010019347">
    <property type="protein sequence ID" value="CAK9045502.1"/>
    <property type="molecule type" value="Genomic_DNA"/>
</dbReference>
<dbReference type="SUPFAM" id="SSF54928">
    <property type="entry name" value="RNA-binding domain, RBD"/>
    <property type="match status" value="1"/>
</dbReference>
<evidence type="ECO:0000256" key="1">
    <source>
        <dbReference type="SAM" id="MobiDB-lite"/>
    </source>
</evidence>
<accession>A0ABP0M465</accession>
<feature type="region of interest" description="Disordered" evidence="1">
    <location>
        <begin position="1"/>
        <end position="115"/>
    </location>
</feature>
<gene>
    <name evidence="2" type="ORF">SCF082_LOCUS25711</name>
</gene>
<dbReference type="Proteomes" id="UP001642464">
    <property type="component" value="Unassembled WGS sequence"/>
</dbReference>
<dbReference type="InterPro" id="IPR035979">
    <property type="entry name" value="RBD_domain_sf"/>
</dbReference>
<comment type="caution">
    <text evidence="2">The sequence shown here is derived from an EMBL/GenBank/DDBJ whole genome shotgun (WGS) entry which is preliminary data.</text>
</comment>
<evidence type="ECO:0000313" key="2">
    <source>
        <dbReference type="EMBL" id="CAK9045502.1"/>
    </source>
</evidence>
<feature type="compositionally biased region" description="Basic and acidic residues" evidence="1">
    <location>
        <begin position="93"/>
        <end position="103"/>
    </location>
</feature>
<reference evidence="2 3" key="1">
    <citation type="submission" date="2024-02" db="EMBL/GenBank/DDBJ databases">
        <authorList>
            <person name="Chen Y."/>
            <person name="Shah S."/>
            <person name="Dougan E. K."/>
            <person name="Thang M."/>
            <person name="Chan C."/>
        </authorList>
    </citation>
    <scope>NUCLEOTIDE SEQUENCE [LARGE SCALE GENOMIC DNA]</scope>
</reference>
<feature type="region of interest" description="Disordered" evidence="1">
    <location>
        <begin position="196"/>
        <end position="227"/>
    </location>
</feature>